<dbReference type="EMBL" id="JACEGQ020000016">
    <property type="protein sequence ID" value="KAH8485654.1"/>
    <property type="molecule type" value="Genomic_DNA"/>
</dbReference>
<protein>
    <submittedName>
        <fullName evidence="1">Uncharacterized protein</fullName>
    </submittedName>
</protein>
<gene>
    <name evidence="1" type="ORF">H0E87_027188</name>
</gene>
<dbReference type="AlphaFoldDB" id="A0A8T2WYX3"/>
<evidence type="ECO:0000313" key="1">
    <source>
        <dbReference type="EMBL" id="KAH8485654.1"/>
    </source>
</evidence>
<proteinExistence type="predicted"/>
<comment type="caution">
    <text evidence="1">The sequence shown here is derived from an EMBL/GenBank/DDBJ whole genome shotgun (WGS) entry which is preliminary data.</text>
</comment>
<name>A0A8T2WYX3_POPDE</name>
<evidence type="ECO:0000313" key="2">
    <source>
        <dbReference type="Proteomes" id="UP000807159"/>
    </source>
</evidence>
<dbReference type="Proteomes" id="UP000807159">
    <property type="component" value="Chromosome 16"/>
</dbReference>
<reference evidence="1" key="1">
    <citation type="journal article" date="2021" name="J. Hered.">
        <title>Genome Assembly of Salicaceae Populus deltoides (Eastern Cottonwood) I-69 Based on Nanopore Sequencing and Hi-C Technologies.</title>
        <authorList>
            <person name="Bai S."/>
            <person name="Wu H."/>
            <person name="Zhang J."/>
            <person name="Pan Z."/>
            <person name="Zhao W."/>
            <person name="Li Z."/>
            <person name="Tong C."/>
        </authorList>
    </citation>
    <scope>NUCLEOTIDE SEQUENCE</scope>
    <source>
        <tissue evidence="1">Leaf</tissue>
    </source>
</reference>
<accession>A0A8T2WYX3</accession>
<organism evidence="1 2">
    <name type="scientific">Populus deltoides</name>
    <name type="common">Eastern poplar</name>
    <name type="synonym">Eastern cottonwood</name>
    <dbReference type="NCBI Taxonomy" id="3696"/>
    <lineage>
        <taxon>Eukaryota</taxon>
        <taxon>Viridiplantae</taxon>
        <taxon>Streptophyta</taxon>
        <taxon>Embryophyta</taxon>
        <taxon>Tracheophyta</taxon>
        <taxon>Spermatophyta</taxon>
        <taxon>Magnoliopsida</taxon>
        <taxon>eudicotyledons</taxon>
        <taxon>Gunneridae</taxon>
        <taxon>Pentapetalae</taxon>
        <taxon>rosids</taxon>
        <taxon>fabids</taxon>
        <taxon>Malpighiales</taxon>
        <taxon>Salicaceae</taxon>
        <taxon>Saliceae</taxon>
        <taxon>Populus</taxon>
    </lineage>
</organism>
<keyword evidence="2" id="KW-1185">Reference proteome</keyword>
<sequence>MTMQNPDNIRNLPIDITFSHLGEETDDSGNDLGPCEIVNASDISQNSSLNEVEENVHTEISVSEISWDITVETPQVDAINDANLANMGLENQTYFLNTLTHTPGMKEPAFR</sequence>